<sequence length="68" mass="7228">MADDQPICSICLNELGGQTGSSQPVTVHIRCGIRVSGIMCNQAGAPQIEGVHQVIWNFPICGELYSIA</sequence>
<evidence type="ECO:0000313" key="1">
    <source>
        <dbReference type="EMBL" id="KAA1133365.1"/>
    </source>
</evidence>
<dbReference type="Proteomes" id="UP000325313">
    <property type="component" value="Unassembled WGS sequence"/>
</dbReference>
<reference evidence="1 2" key="1">
    <citation type="submission" date="2019-05" db="EMBL/GenBank/DDBJ databases">
        <title>Emergence of the Ug99 lineage of the wheat stem rust pathogen through somatic hybridization.</title>
        <authorList>
            <person name="Li F."/>
            <person name="Upadhyaya N.M."/>
            <person name="Sperschneider J."/>
            <person name="Matny O."/>
            <person name="Nguyen-Phuc H."/>
            <person name="Mago R."/>
            <person name="Raley C."/>
            <person name="Miller M.E."/>
            <person name="Silverstein K.A.T."/>
            <person name="Henningsen E."/>
            <person name="Hirsch C.D."/>
            <person name="Visser B."/>
            <person name="Pretorius Z.A."/>
            <person name="Steffenson B.J."/>
            <person name="Schwessinger B."/>
            <person name="Dodds P.N."/>
            <person name="Figueroa M."/>
        </authorList>
    </citation>
    <scope>NUCLEOTIDE SEQUENCE [LARGE SCALE GENOMIC DNA]</scope>
    <source>
        <strain evidence="1 2">Ug99</strain>
    </source>
</reference>
<protein>
    <submittedName>
        <fullName evidence="1">Uncharacterized protein</fullName>
    </submittedName>
</protein>
<comment type="caution">
    <text evidence="1">The sequence shown here is derived from an EMBL/GenBank/DDBJ whole genome shotgun (WGS) entry which is preliminary data.</text>
</comment>
<gene>
    <name evidence="1" type="ORF">PGTUg99_027762</name>
</gene>
<name>A0A5B0S7G8_PUCGR</name>
<dbReference type="AlphaFoldDB" id="A0A5B0S7G8"/>
<evidence type="ECO:0000313" key="2">
    <source>
        <dbReference type="Proteomes" id="UP000325313"/>
    </source>
</evidence>
<accession>A0A5B0S7G8</accession>
<proteinExistence type="predicted"/>
<organism evidence="1 2">
    <name type="scientific">Puccinia graminis f. sp. tritici</name>
    <dbReference type="NCBI Taxonomy" id="56615"/>
    <lineage>
        <taxon>Eukaryota</taxon>
        <taxon>Fungi</taxon>
        <taxon>Dikarya</taxon>
        <taxon>Basidiomycota</taxon>
        <taxon>Pucciniomycotina</taxon>
        <taxon>Pucciniomycetes</taxon>
        <taxon>Pucciniales</taxon>
        <taxon>Pucciniaceae</taxon>
        <taxon>Puccinia</taxon>
    </lineage>
</organism>
<dbReference type="EMBL" id="VDEP01000072">
    <property type="protein sequence ID" value="KAA1133365.1"/>
    <property type="molecule type" value="Genomic_DNA"/>
</dbReference>